<dbReference type="Proteomes" id="UP000824120">
    <property type="component" value="Chromosome 4"/>
</dbReference>
<comment type="caution">
    <text evidence="1">The sequence shown here is derived from an EMBL/GenBank/DDBJ whole genome shotgun (WGS) entry which is preliminary data.</text>
</comment>
<accession>A0A9J5ZH86</accession>
<evidence type="ECO:0000313" key="1">
    <source>
        <dbReference type="EMBL" id="KAG5612297.1"/>
    </source>
</evidence>
<gene>
    <name evidence="1" type="ORF">H5410_023578</name>
</gene>
<dbReference type="AlphaFoldDB" id="A0A9J5ZH86"/>
<organism evidence="1 2">
    <name type="scientific">Solanum commersonii</name>
    <name type="common">Commerson's wild potato</name>
    <name type="synonym">Commerson's nightshade</name>
    <dbReference type="NCBI Taxonomy" id="4109"/>
    <lineage>
        <taxon>Eukaryota</taxon>
        <taxon>Viridiplantae</taxon>
        <taxon>Streptophyta</taxon>
        <taxon>Embryophyta</taxon>
        <taxon>Tracheophyta</taxon>
        <taxon>Spermatophyta</taxon>
        <taxon>Magnoliopsida</taxon>
        <taxon>eudicotyledons</taxon>
        <taxon>Gunneridae</taxon>
        <taxon>Pentapetalae</taxon>
        <taxon>asterids</taxon>
        <taxon>lamiids</taxon>
        <taxon>Solanales</taxon>
        <taxon>Solanaceae</taxon>
        <taxon>Solanoideae</taxon>
        <taxon>Solaneae</taxon>
        <taxon>Solanum</taxon>
    </lineage>
</organism>
<protein>
    <submittedName>
        <fullName evidence="1">Uncharacterized protein</fullName>
    </submittedName>
</protein>
<keyword evidence="2" id="KW-1185">Reference proteome</keyword>
<name>A0A9J5ZH86_SOLCO</name>
<reference evidence="1 2" key="1">
    <citation type="submission" date="2020-09" db="EMBL/GenBank/DDBJ databases">
        <title>De no assembly of potato wild relative species, Solanum commersonii.</title>
        <authorList>
            <person name="Cho K."/>
        </authorList>
    </citation>
    <scope>NUCLEOTIDE SEQUENCE [LARGE SCALE GENOMIC DNA]</scope>
    <source>
        <strain evidence="1">LZ3.2</strain>
        <tissue evidence="1">Leaf</tissue>
    </source>
</reference>
<sequence>MDRFKFQTVTHTLENFVSNFLNLSYERIDTWIFLVCHPYSKFVVKESLLSNLLSSSRCFERGNHMLNVACFLSVINSSLHLVKT</sequence>
<proteinExistence type="predicted"/>
<evidence type="ECO:0000313" key="2">
    <source>
        <dbReference type="Proteomes" id="UP000824120"/>
    </source>
</evidence>
<dbReference type="EMBL" id="JACXVP010000004">
    <property type="protein sequence ID" value="KAG5612297.1"/>
    <property type="molecule type" value="Genomic_DNA"/>
</dbReference>